<accession>A0A183J2S2</accession>
<dbReference type="InterPro" id="IPR029058">
    <property type="entry name" value="AB_hydrolase_fold"/>
</dbReference>
<evidence type="ECO:0000313" key="6">
    <source>
        <dbReference type="WBParaSite" id="SBAD_0001053401-mRNA-1"/>
    </source>
</evidence>
<dbReference type="InterPro" id="IPR001375">
    <property type="entry name" value="Peptidase_S9_cat"/>
</dbReference>
<dbReference type="OrthoDB" id="416344at2759"/>
<dbReference type="SUPFAM" id="SSF82171">
    <property type="entry name" value="DPP6 N-terminal domain-like"/>
    <property type="match status" value="1"/>
</dbReference>
<protein>
    <submittedName>
        <fullName evidence="6">Peptidase_S9 domain-containing protein</fullName>
    </submittedName>
</protein>
<evidence type="ECO:0000313" key="4">
    <source>
        <dbReference type="EMBL" id="VDP29591.1"/>
    </source>
</evidence>
<keyword evidence="5" id="KW-1185">Reference proteome</keyword>
<dbReference type="Pfam" id="PF00326">
    <property type="entry name" value="Peptidase_S9"/>
    <property type="match status" value="1"/>
</dbReference>
<proteinExistence type="predicted"/>
<dbReference type="WBParaSite" id="SBAD_0001053401-mRNA-1">
    <property type="protein sequence ID" value="SBAD_0001053401-mRNA-1"/>
    <property type="gene ID" value="SBAD_0001053401"/>
</dbReference>
<reference evidence="6" key="1">
    <citation type="submission" date="2016-06" db="UniProtKB">
        <authorList>
            <consortium name="WormBaseParasite"/>
        </authorList>
    </citation>
    <scope>IDENTIFICATION</scope>
</reference>
<evidence type="ECO:0000256" key="1">
    <source>
        <dbReference type="ARBA" id="ARBA00022801"/>
    </source>
</evidence>
<dbReference type="PANTHER" id="PTHR42776:SF27">
    <property type="entry name" value="DIPEPTIDYL PEPTIDASE FAMILY MEMBER 6"/>
    <property type="match status" value="1"/>
</dbReference>
<dbReference type="Gene3D" id="3.40.50.1820">
    <property type="entry name" value="alpha/beta hydrolase"/>
    <property type="match status" value="1"/>
</dbReference>
<keyword evidence="2" id="KW-0732">Signal</keyword>
<organism evidence="6">
    <name type="scientific">Soboliphyme baturini</name>
    <dbReference type="NCBI Taxonomy" id="241478"/>
    <lineage>
        <taxon>Eukaryota</taxon>
        <taxon>Metazoa</taxon>
        <taxon>Ecdysozoa</taxon>
        <taxon>Nematoda</taxon>
        <taxon>Enoplea</taxon>
        <taxon>Dorylaimia</taxon>
        <taxon>Dioctophymatida</taxon>
        <taxon>Dioctophymatoidea</taxon>
        <taxon>Soboliphymatidae</taxon>
        <taxon>Soboliphyme</taxon>
    </lineage>
</organism>
<dbReference type="Proteomes" id="UP000270296">
    <property type="component" value="Unassembled WGS sequence"/>
</dbReference>
<reference evidence="4 5" key="2">
    <citation type="submission" date="2018-11" db="EMBL/GenBank/DDBJ databases">
        <authorList>
            <consortium name="Pathogen Informatics"/>
        </authorList>
    </citation>
    <scope>NUCLEOTIDE SEQUENCE [LARGE SCALE GENOMIC DNA]</scope>
</reference>
<dbReference type="GO" id="GO:0006508">
    <property type="term" value="P:proteolysis"/>
    <property type="evidence" value="ECO:0007669"/>
    <property type="project" value="InterPro"/>
</dbReference>
<evidence type="ECO:0000259" key="3">
    <source>
        <dbReference type="Pfam" id="PF00326"/>
    </source>
</evidence>
<sequence>MKVALLFNCLIWLLSEACGRKLIPRRLLYRDNGILKVGISGDGHWFSYVARDKQTFKLFCIEWPHETSDRIVGEEGGRIDDYWWMSDSRTILYTQVLSNYQNLELRAMDMQSGLYRTLTSISEIGSFRIMSHSHLVPDTVIIGVNSGINCHPDIYKLNIRTGSKVLMFKNKLYEDFWFDKQLRIRLARNYTDQASSRFFLLQPTADGSSYTAKLHKEVDADELWMTKPLSFSEDGKTLYWLSSERQDLAMLIAENLETGETRVLYRPQKADVMEVLLHPTSGTPLLAYETYSAAEIHPLLPDVAESYKRVKSYFPKDAIIYVNSISVDLQWWVVSVYNDHSPLSYYTCDVRNKTKTCKRFFRTRKKLFKYKRSFAKAVEVKTRDGLTEMCFFTFPRDSIDSTGFPRYPLPTVVYAQGCSLDPVSYKFDNDAQLLANRGYAVIQCNFRGSRGYGKKFFSAANGERGRKMQYDLLDALDWAIARNYTLRNKVAVFGMGYGGYAALAGLTFTPDVFACGMSIVGASNLISIFDSLSDQCKAMHSSLVHRIGGSPTTKEGLEFLKQRSPLFHAERIKKPLFLAQGEYDPTVRKNESEQIVENLRRRHVPVTFMLYPDVASPFYSYENIIVLWSYLEQFLKECLGGSAEPQHSANLNCNVNVSSWK</sequence>
<evidence type="ECO:0000256" key="2">
    <source>
        <dbReference type="SAM" id="SignalP"/>
    </source>
</evidence>
<gene>
    <name evidence="4" type="ORF">SBAD_LOCUS10170</name>
</gene>
<name>A0A183J2S2_9BILA</name>
<evidence type="ECO:0000313" key="5">
    <source>
        <dbReference type="Proteomes" id="UP000270296"/>
    </source>
</evidence>
<feature type="signal peptide" evidence="2">
    <location>
        <begin position="1"/>
        <end position="19"/>
    </location>
</feature>
<dbReference type="AlphaFoldDB" id="A0A183J2S2"/>
<dbReference type="SUPFAM" id="SSF53474">
    <property type="entry name" value="alpha/beta-Hydrolases"/>
    <property type="match status" value="1"/>
</dbReference>
<keyword evidence="1" id="KW-0378">Hydrolase</keyword>
<dbReference type="EMBL" id="UZAM01013714">
    <property type="protein sequence ID" value="VDP29591.1"/>
    <property type="molecule type" value="Genomic_DNA"/>
</dbReference>
<dbReference type="PANTHER" id="PTHR42776">
    <property type="entry name" value="SERINE PEPTIDASE S9 FAMILY MEMBER"/>
    <property type="match status" value="1"/>
</dbReference>
<feature type="chain" id="PRO_5043140439" evidence="2">
    <location>
        <begin position="20"/>
        <end position="661"/>
    </location>
</feature>
<feature type="domain" description="Peptidase S9 prolyl oligopeptidase catalytic" evidence="3">
    <location>
        <begin position="426"/>
        <end position="641"/>
    </location>
</feature>
<dbReference type="GO" id="GO:0004252">
    <property type="term" value="F:serine-type endopeptidase activity"/>
    <property type="evidence" value="ECO:0007669"/>
    <property type="project" value="TreeGrafter"/>
</dbReference>